<evidence type="ECO:0000313" key="2">
    <source>
        <dbReference type="EMBL" id="CAI3974456.1"/>
    </source>
</evidence>
<comment type="caution">
    <text evidence="2">The sequence shown here is derived from an EMBL/GenBank/DDBJ whole genome shotgun (WGS) entry which is preliminary data.</text>
</comment>
<evidence type="ECO:0000313" key="4">
    <source>
        <dbReference type="Proteomes" id="UP001152797"/>
    </source>
</evidence>
<dbReference type="EMBL" id="CAMXCT030000136">
    <property type="protein sequence ID" value="CAL4761768.1"/>
    <property type="molecule type" value="Genomic_DNA"/>
</dbReference>
<evidence type="ECO:0000256" key="1">
    <source>
        <dbReference type="SAM" id="Coils"/>
    </source>
</evidence>
<reference evidence="2" key="1">
    <citation type="submission" date="2022-10" db="EMBL/GenBank/DDBJ databases">
        <authorList>
            <person name="Chen Y."/>
            <person name="Dougan E. K."/>
            <person name="Chan C."/>
            <person name="Rhodes N."/>
            <person name="Thang M."/>
        </authorList>
    </citation>
    <scope>NUCLEOTIDE SEQUENCE</scope>
</reference>
<keyword evidence="1" id="KW-0175">Coiled coil</keyword>
<dbReference type="OrthoDB" id="410538at2759"/>
<evidence type="ECO:0000313" key="3">
    <source>
        <dbReference type="EMBL" id="CAL4761768.1"/>
    </source>
</evidence>
<feature type="coiled-coil region" evidence="1">
    <location>
        <begin position="9"/>
        <end position="115"/>
    </location>
</feature>
<sequence length="338" mass="38573">MGAQLGQHHLELRRADEDLQQQLRQTEAETRELLAEELRALCDRVDEELSALRDELEEAMKGELLVKNIEENKQEMLTSTMEAVQGAKANVQKAVEEQQQARAAEEQRFQLSEAEIWLKLERLQELIHETGQQEPGRKRDRGAKNLGAREASENLAKTSGQLDEKFSQALDLADRRIGALDEISLRLRSGLCEVQNVPTRRVTWVIREASKKIRRPLLDDVKIQPHVSWFSPLFDAGGCHGLQLELQVFRNIDPPIEGQEAGDCAVYLWATKGSNLVYKLGVGTRWQLLEKRFNGRVPYGRFLRAWCSHMQPRELTPSFLQFCPGILGISWDVLTIDD</sequence>
<accession>A0A9P1BMD2</accession>
<reference evidence="3 4" key="2">
    <citation type="submission" date="2024-05" db="EMBL/GenBank/DDBJ databases">
        <authorList>
            <person name="Chen Y."/>
            <person name="Shah S."/>
            <person name="Dougan E. K."/>
            <person name="Thang M."/>
            <person name="Chan C."/>
        </authorList>
    </citation>
    <scope>NUCLEOTIDE SEQUENCE [LARGE SCALE GENOMIC DNA]</scope>
</reference>
<dbReference type="EMBL" id="CAMXCT010000136">
    <property type="protein sequence ID" value="CAI3974456.1"/>
    <property type="molecule type" value="Genomic_DNA"/>
</dbReference>
<organism evidence="2">
    <name type="scientific">Cladocopium goreaui</name>
    <dbReference type="NCBI Taxonomy" id="2562237"/>
    <lineage>
        <taxon>Eukaryota</taxon>
        <taxon>Sar</taxon>
        <taxon>Alveolata</taxon>
        <taxon>Dinophyceae</taxon>
        <taxon>Suessiales</taxon>
        <taxon>Symbiodiniaceae</taxon>
        <taxon>Cladocopium</taxon>
    </lineage>
</organism>
<dbReference type="EMBL" id="CAMXCT020000136">
    <property type="protein sequence ID" value="CAL1127831.1"/>
    <property type="molecule type" value="Genomic_DNA"/>
</dbReference>
<protein>
    <submittedName>
        <fullName evidence="3">MATH domain-containing protein</fullName>
    </submittedName>
</protein>
<name>A0A9P1BMD2_9DINO</name>
<proteinExistence type="predicted"/>
<dbReference type="Proteomes" id="UP001152797">
    <property type="component" value="Unassembled WGS sequence"/>
</dbReference>
<dbReference type="AlphaFoldDB" id="A0A9P1BMD2"/>
<gene>
    <name evidence="2" type="ORF">C1SCF055_LOCUS2855</name>
</gene>
<keyword evidence="4" id="KW-1185">Reference proteome</keyword>